<dbReference type="InterPro" id="IPR010432">
    <property type="entry name" value="RDD"/>
</dbReference>
<evidence type="ECO:0000256" key="4">
    <source>
        <dbReference type="ARBA" id="ARBA00023136"/>
    </source>
</evidence>
<dbReference type="AlphaFoldDB" id="A0A2W5SMR3"/>
<evidence type="ECO:0000256" key="1">
    <source>
        <dbReference type="ARBA" id="ARBA00004141"/>
    </source>
</evidence>
<dbReference type="GO" id="GO:0016020">
    <property type="term" value="C:membrane"/>
    <property type="evidence" value="ECO:0007669"/>
    <property type="project" value="UniProtKB-SubCell"/>
</dbReference>
<keyword evidence="3 5" id="KW-1133">Transmembrane helix</keyword>
<proteinExistence type="predicted"/>
<evidence type="ECO:0000313" key="8">
    <source>
        <dbReference type="Proteomes" id="UP000248975"/>
    </source>
</evidence>
<evidence type="ECO:0000256" key="3">
    <source>
        <dbReference type="ARBA" id="ARBA00022989"/>
    </source>
</evidence>
<reference evidence="7 8" key="1">
    <citation type="submission" date="2017-08" db="EMBL/GenBank/DDBJ databases">
        <title>Infants hospitalized years apart are colonized by the same room-sourced microbial strains.</title>
        <authorList>
            <person name="Brooks B."/>
            <person name="Olm M.R."/>
            <person name="Firek B.A."/>
            <person name="Baker R."/>
            <person name="Thomas B.C."/>
            <person name="Morowitz M.J."/>
            <person name="Banfield J.F."/>
        </authorList>
    </citation>
    <scope>NUCLEOTIDE SEQUENCE [LARGE SCALE GENOMIC DNA]</scope>
    <source>
        <strain evidence="7">S2_003_000_R2_11</strain>
    </source>
</reference>
<evidence type="ECO:0000259" key="6">
    <source>
        <dbReference type="Pfam" id="PF06271"/>
    </source>
</evidence>
<accession>A0A2W5SMR3</accession>
<evidence type="ECO:0000313" key="7">
    <source>
        <dbReference type="EMBL" id="PZR00925.1"/>
    </source>
</evidence>
<evidence type="ECO:0000256" key="5">
    <source>
        <dbReference type="SAM" id="Phobius"/>
    </source>
</evidence>
<dbReference type="Pfam" id="PF06271">
    <property type="entry name" value="RDD"/>
    <property type="match status" value="1"/>
</dbReference>
<feature type="domain" description="RDD" evidence="6">
    <location>
        <begin position="20"/>
        <end position="135"/>
    </location>
</feature>
<feature type="transmembrane region" description="Helical" evidence="5">
    <location>
        <begin position="30"/>
        <end position="63"/>
    </location>
</feature>
<protein>
    <recommendedName>
        <fullName evidence="6">RDD domain-containing protein</fullName>
    </recommendedName>
</protein>
<dbReference type="EMBL" id="QFQS01000001">
    <property type="protein sequence ID" value="PZR00925.1"/>
    <property type="molecule type" value="Genomic_DNA"/>
</dbReference>
<organism evidence="7 8">
    <name type="scientific">Cereibacter sphaeroides</name>
    <name type="common">Rhodobacter sphaeroides</name>
    <dbReference type="NCBI Taxonomy" id="1063"/>
    <lineage>
        <taxon>Bacteria</taxon>
        <taxon>Pseudomonadati</taxon>
        <taxon>Pseudomonadota</taxon>
        <taxon>Alphaproteobacteria</taxon>
        <taxon>Rhodobacterales</taxon>
        <taxon>Paracoccaceae</taxon>
        <taxon>Cereibacter</taxon>
    </lineage>
</organism>
<comment type="subcellular location">
    <subcellularLocation>
        <location evidence="1">Membrane</location>
        <topology evidence="1">Multi-pass membrane protein</topology>
    </subcellularLocation>
</comment>
<keyword evidence="4 5" id="KW-0472">Membrane</keyword>
<feature type="transmembrane region" description="Helical" evidence="5">
    <location>
        <begin position="94"/>
        <end position="116"/>
    </location>
</feature>
<keyword evidence="2 5" id="KW-0812">Transmembrane</keyword>
<evidence type="ECO:0000256" key="2">
    <source>
        <dbReference type="ARBA" id="ARBA00022692"/>
    </source>
</evidence>
<sequence length="146" mass="16216">MTYALPDPDYQAEFYADVPLKRALAWVVDAILIAITTIVIIPFTAFVGLFFLPVLYFTISFIYRTISLARKSATPGMRLMAIEFRDRNGQHFDVATAFLHVLGYTLTIGTMLPQLLSMMLMATGPRGQGLTDLVLNTVAINRPARG</sequence>
<dbReference type="Proteomes" id="UP000248975">
    <property type="component" value="Unassembled WGS sequence"/>
</dbReference>
<name>A0A2W5SMR3_CERSP</name>
<comment type="caution">
    <text evidence="7">The sequence shown here is derived from an EMBL/GenBank/DDBJ whole genome shotgun (WGS) entry which is preliminary data.</text>
</comment>
<gene>
    <name evidence="7" type="ORF">DI533_01775</name>
</gene>